<dbReference type="EMBL" id="LAZR01013587">
    <property type="protein sequence ID" value="KKM21262.1"/>
    <property type="molecule type" value="Genomic_DNA"/>
</dbReference>
<evidence type="ECO:0000256" key="2">
    <source>
        <dbReference type="ARBA" id="ARBA00022679"/>
    </source>
</evidence>
<dbReference type="InterPro" id="IPR001173">
    <property type="entry name" value="Glyco_trans_2-like"/>
</dbReference>
<protein>
    <recommendedName>
        <fullName evidence="4">Glycosyltransferase 2-like domain-containing protein</fullName>
    </recommendedName>
</protein>
<dbReference type="SUPFAM" id="SSF53448">
    <property type="entry name" value="Nucleotide-diphospho-sugar transferases"/>
    <property type="match status" value="1"/>
</dbReference>
<keyword evidence="2" id="KW-0808">Transferase</keyword>
<comment type="caution">
    <text evidence="5">The sequence shown here is derived from an EMBL/GenBank/DDBJ whole genome shotgun (WGS) entry which is preliminary data.</text>
</comment>
<name>A0A0F9I173_9ZZZZ</name>
<proteinExistence type="predicted"/>
<dbReference type="AlphaFoldDB" id="A0A0F9I173"/>
<dbReference type="Pfam" id="PF00535">
    <property type="entry name" value="Glycos_transf_2"/>
    <property type="match status" value="1"/>
</dbReference>
<keyword evidence="3" id="KW-1133">Transmembrane helix</keyword>
<gene>
    <name evidence="5" type="ORF">LCGC14_1637200</name>
</gene>
<evidence type="ECO:0000259" key="4">
    <source>
        <dbReference type="Pfam" id="PF00535"/>
    </source>
</evidence>
<dbReference type="PANTHER" id="PTHR43630">
    <property type="entry name" value="POLY-BETA-1,6-N-ACETYL-D-GLUCOSAMINE SYNTHASE"/>
    <property type="match status" value="1"/>
</dbReference>
<keyword evidence="1" id="KW-0328">Glycosyltransferase</keyword>
<feature type="transmembrane region" description="Helical" evidence="3">
    <location>
        <begin position="301"/>
        <end position="320"/>
    </location>
</feature>
<accession>A0A0F9I173</accession>
<reference evidence="5" key="1">
    <citation type="journal article" date="2015" name="Nature">
        <title>Complex archaea that bridge the gap between prokaryotes and eukaryotes.</title>
        <authorList>
            <person name="Spang A."/>
            <person name="Saw J.H."/>
            <person name="Jorgensen S.L."/>
            <person name="Zaremba-Niedzwiedzka K."/>
            <person name="Martijn J."/>
            <person name="Lind A.E."/>
            <person name="van Eijk R."/>
            <person name="Schleper C."/>
            <person name="Guy L."/>
            <person name="Ettema T.J."/>
        </authorList>
    </citation>
    <scope>NUCLEOTIDE SEQUENCE</scope>
</reference>
<evidence type="ECO:0000313" key="5">
    <source>
        <dbReference type="EMBL" id="KKM21262.1"/>
    </source>
</evidence>
<keyword evidence="3" id="KW-0812">Transmembrane</keyword>
<feature type="transmembrane region" description="Helical" evidence="3">
    <location>
        <begin position="15"/>
        <end position="42"/>
    </location>
</feature>
<dbReference type="InterPro" id="IPR029044">
    <property type="entry name" value="Nucleotide-diphossugar_trans"/>
</dbReference>
<keyword evidence="3" id="KW-0472">Membrane</keyword>
<dbReference type="Gene3D" id="3.90.550.10">
    <property type="entry name" value="Spore Coat Polysaccharide Biosynthesis Protein SpsA, Chain A"/>
    <property type="match status" value="1"/>
</dbReference>
<dbReference type="GO" id="GO:0016757">
    <property type="term" value="F:glycosyltransferase activity"/>
    <property type="evidence" value="ECO:0007669"/>
    <property type="project" value="UniProtKB-KW"/>
</dbReference>
<feature type="domain" description="Glycosyltransferase 2-like" evidence="4">
    <location>
        <begin position="72"/>
        <end position="231"/>
    </location>
</feature>
<dbReference type="PANTHER" id="PTHR43630:SF1">
    <property type="entry name" value="POLY-BETA-1,6-N-ACETYL-D-GLUCOSAMINE SYNTHASE"/>
    <property type="match status" value="1"/>
</dbReference>
<sequence>MILLLNYIQNVFEKLLSFIFSVNFLILIFLIINIYHVLLYLFRDRNFLKNLKKFEDVSVESISQLNEILPITIIIPAWKEGENLKQCLNSINKLNYPKIKVILNAGGSNETIKIADSYKTNHKFTVIHQKAGGGKLRAINDCLKYASKGIIYLIDADILLDDKILLAMIYPLVNGKENIVIASVIPHSSIISNDVVKYLYINRNSGFRKKFIRYFYGFASNAIIRPEVIEAIEGFSEKTLLDDGRTTQKDLASKGYKSFRLVDYKIQSLTYPTNIKEYLNQNIRWIENFLYFSIKKRKFSIIKFIGVEILSIFFLFLPLINDLPYSLILY</sequence>
<evidence type="ECO:0000256" key="3">
    <source>
        <dbReference type="SAM" id="Phobius"/>
    </source>
</evidence>
<evidence type="ECO:0000256" key="1">
    <source>
        <dbReference type="ARBA" id="ARBA00022676"/>
    </source>
</evidence>
<organism evidence="5">
    <name type="scientific">marine sediment metagenome</name>
    <dbReference type="NCBI Taxonomy" id="412755"/>
    <lineage>
        <taxon>unclassified sequences</taxon>
        <taxon>metagenomes</taxon>
        <taxon>ecological metagenomes</taxon>
    </lineage>
</organism>